<keyword evidence="3" id="KW-0597">Phosphoprotein</keyword>
<keyword evidence="11" id="KW-0805">Transcription regulation</keyword>
<evidence type="ECO:0008006" key="24">
    <source>
        <dbReference type="Google" id="ProtNLM"/>
    </source>
</evidence>
<keyword evidence="12" id="KW-0238">DNA-binding</keyword>
<dbReference type="CDD" id="cd15531">
    <property type="entry name" value="PHD1_CHD_II"/>
    <property type="match status" value="1"/>
</dbReference>
<keyword evidence="14" id="KW-0539">Nucleus</keyword>
<feature type="compositionally biased region" description="Basic and acidic residues" evidence="17">
    <location>
        <begin position="1725"/>
        <end position="1751"/>
    </location>
</feature>
<dbReference type="FunFam" id="3.40.50.300:FF:000015">
    <property type="entry name" value="chromodomain-helicase-DNA-binding protein 9 isoform X1"/>
    <property type="match status" value="1"/>
</dbReference>
<reference evidence="22 23" key="1">
    <citation type="submission" date="2022-12" db="EMBL/GenBank/DDBJ databases">
        <title>Chromosome-level genome assembly of true bugs.</title>
        <authorList>
            <person name="Ma L."/>
            <person name="Li H."/>
        </authorList>
    </citation>
    <scope>NUCLEOTIDE SEQUENCE [LARGE SCALE GENOMIC DNA]</scope>
    <source>
        <strain evidence="22">Lab_2022b</strain>
    </source>
</reference>
<dbReference type="Pfam" id="PF06461">
    <property type="entry name" value="CHDII_SANT-like"/>
    <property type="match status" value="1"/>
</dbReference>
<evidence type="ECO:0000256" key="4">
    <source>
        <dbReference type="ARBA" id="ARBA00022723"/>
    </source>
</evidence>
<evidence type="ECO:0000256" key="1">
    <source>
        <dbReference type="ARBA" id="ARBA00004123"/>
    </source>
</evidence>
<dbReference type="InterPro" id="IPR012958">
    <property type="entry name" value="CHD_N"/>
</dbReference>
<dbReference type="PROSITE" id="PS51194">
    <property type="entry name" value="HELICASE_CTER"/>
    <property type="match status" value="1"/>
</dbReference>
<evidence type="ECO:0000256" key="2">
    <source>
        <dbReference type="ARBA" id="ARBA00007025"/>
    </source>
</evidence>
<feature type="compositionally biased region" description="Gly residues" evidence="17">
    <location>
        <begin position="1544"/>
        <end position="1553"/>
    </location>
</feature>
<evidence type="ECO:0000256" key="8">
    <source>
        <dbReference type="ARBA" id="ARBA00022801"/>
    </source>
</evidence>
<evidence type="ECO:0000256" key="7">
    <source>
        <dbReference type="ARBA" id="ARBA00022771"/>
    </source>
</evidence>
<feature type="compositionally biased region" description="Acidic residues" evidence="17">
    <location>
        <begin position="93"/>
        <end position="105"/>
    </location>
</feature>
<dbReference type="InterPro" id="IPR001965">
    <property type="entry name" value="Znf_PHD"/>
</dbReference>
<dbReference type="SUPFAM" id="SSF54160">
    <property type="entry name" value="Chromo domain-like"/>
    <property type="match status" value="2"/>
</dbReference>
<feature type="region of interest" description="Disordered" evidence="17">
    <location>
        <begin position="206"/>
        <end position="376"/>
    </location>
</feature>
<feature type="domain" description="Chromo" evidence="18">
    <location>
        <begin position="610"/>
        <end position="670"/>
    </location>
</feature>
<dbReference type="GO" id="GO:0005634">
    <property type="term" value="C:nucleus"/>
    <property type="evidence" value="ECO:0007669"/>
    <property type="project" value="UniProtKB-SubCell"/>
</dbReference>
<dbReference type="InterPro" id="IPR019787">
    <property type="entry name" value="Znf_PHD-finger"/>
</dbReference>
<dbReference type="SMART" id="SM01147">
    <property type="entry name" value="DUF1087"/>
    <property type="match status" value="1"/>
</dbReference>
<dbReference type="InterPro" id="IPR009463">
    <property type="entry name" value="DUF1087"/>
</dbReference>
<evidence type="ECO:0000256" key="17">
    <source>
        <dbReference type="SAM" id="MobiDB-lite"/>
    </source>
</evidence>
<feature type="compositionally biased region" description="Low complexity" evidence="17">
    <location>
        <begin position="1702"/>
        <end position="1715"/>
    </location>
</feature>
<dbReference type="GO" id="GO:0005524">
    <property type="term" value="F:ATP binding"/>
    <property type="evidence" value="ECO:0007669"/>
    <property type="project" value="UniProtKB-KW"/>
</dbReference>
<name>A0AAW1CTE4_9HEMI</name>
<keyword evidence="7 16" id="KW-0863">Zinc-finger</keyword>
<evidence type="ECO:0000256" key="10">
    <source>
        <dbReference type="ARBA" id="ARBA00022840"/>
    </source>
</evidence>
<dbReference type="CDD" id="cd15532">
    <property type="entry name" value="PHD2_CHD_II"/>
    <property type="match status" value="1"/>
</dbReference>
<dbReference type="PROSITE" id="PS50013">
    <property type="entry name" value="CHROMO_2"/>
    <property type="match status" value="2"/>
</dbReference>
<dbReference type="GO" id="GO:0008270">
    <property type="term" value="F:zinc ion binding"/>
    <property type="evidence" value="ECO:0007669"/>
    <property type="project" value="UniProtKB-KW"/>
</dbReference>
<dbReference type="InterPro" id="IPR027417">
    <property type="entry name" value="P-loop_NTPase"/>
</dbReference>
<proteinExistence type="inferred from homology"/>
<feature type="compositionally biased region" description="Acidic residues" evidence="17">
    <location>
        <begin position="212"/>
        <end position="221"/>
    </location>
</feature>
<keyword evidence="8" id="KW-0378">Hydrolase</keyword>
<keyword evidence="6" id="KW-0547">Nucleotide-binding</keyword>
<sequence length="2052" mass="230966">MASEDEVEDCLPEEDVDVNVQPQQEGTEDNSPDSDERSRMEVFKQLTTSSLQEEDDEYDPDDGRKKKKGKKRKAKGEGKKEKKRKKRKKNDSDESDLGADDENGNDSDYGRRSKKSSRGAPSQQKPATPVQQQDSSGGVPSVEEVCNLFGLTDVQIEYSEEDYQNLTTYKLFQQHVRPLLAKDNPKVPIGKMMMLVAAKWRDFCNSNPNAEPPEEQQEEQEYSSSSSKPSRSARQSKSSQNDEMDDDEEGEDRTRRKRSGRKKSSTRKSSQQAAQTKVPTLKIKIGKRKQNSDEEGEESLAASERDSDAEFEQMLAEAEEVNKEASEEAEEPSTAGAENAASSEPPPKRKAKTKIGNKSKKKKKTRTTNKFPDSEAGYETDHQDYCEVCQQGGEIILCDTCPRAYHLVCLDPELEDTPEGKWSCPHCEGEGIQDKEDDAHQEFCRVCKDGGELLCCDSCPSAYHTFCLNPPLTDIPDGDWKCPRCSAKPLRGKVSKILTWRWVEPPPSNDDNKDDSNVKKRPRQKSREYFVKWADMSYWHCDWVSELQMDVFHTQMIRSYIRKYDMEEPPKLEEPLDEADNRMKRIREANINDQELEEKYYRFGIKPEWLIVQRIINHRTTRDGSNIYLVKWRDLSYDQATWEDENEDIPGLRRAIDYYHEMRAYYTSEGGGKKSKGKKGKKSKSRELQEDDESRGGRLFNPPPDKPMTDLKKKLDKQPDYLDQSGMCLHGYQLEGLNWLRYSWGQGTDTILADEMGLGKTIQTITFLYSLYREGHCKGPFLVSVPLSTIINWEREFETWAPDFYVVTYVGDKDSRAVIRENEFSFDEGAVRAGGRPSKLRSNSAVKFHVLLTSYELISIDVACLGSVDWAVLVVDEAHRLKSNQSKFFRLLASYNIAYKLLLTGTPLQNNLEELFHLLNFLTPEKFNDLATFQNEFADISKEEQVKRLHELLGPHMLRRLKADVLKNMPTKSEFIVRVELSPMQKKYYKYILTRNFEALNPKGGGQQVSLLNIMMDLKKCCNHPYLFPAAAQEAPLGPNGAYDVQGLIKASGKLVLLSKMLKKLKEEGHRVLIFSQMTKMLDILEDYLDGEGYKYERIDGTITGSLRQEAIDRFNAPGAPQFVFLLSTRAGGLGINLATADTVIIYDSDWNPHNDIQAFSRAHRIGQANKVMIYRFVTRASVEERVTQVAKRKMMLTHLVVRPGMGGKQANFTKQELDDILRFGTEELFKEEEGKEDEAIHYDDKAVEELLDRTKMGIEQKENWSNEYLSSFKVASYVTKEEDEDEEVGTEVIKQEAENTDPAYWVKLLRHHYEQQQEDLSRTLGKGKRVRKQVNYNDGSAMDTRENADSTWQENLSDYNSDFSAPSDDDKEDDDFDEKNDDGTKKKRRPERRDEKDRPLPPLLARVGGNIEVLGFNARQRKAFLNAIMRYGMPPQDAFNSQWCCRLVRDLRGKSEKHFKAYVSLFMRHLCEPGADNAETFADGVPREGLSRQHVLTRIGVMSLIRKKVQEFEHINGFYSMPEMLKKPLTEMKPTSTPSGGTPAAGGGGTGSVGEAASSSGTPATSAAPSPAPVPAADNKAQTEEAASSTAADKDENNAAKDSNKEAEDLSVKSQIKEEKQDAESSSTNQGESSETDKQLSKADNEKAESGEGKSSEEEKSGDNPKENGVAEKASSNNSEETATVPKQEPMDVDAEKEETAAASSTTTSASASGNNGGGGGATIKKEESNKDKEESEEKETEEGGVKEEGAGAGTGGDKEKTGEESSADDKTKVAGTDVEEDKSKRKFMFNIADGGFTELHTLWQNEEKAAVPGREYEIWHRRHDYWLLGGIVTHGYGRWQDIQNDIRFAIINEPFKMDVGKGNFLEIKNKFLARRFKLLEQALVIEEQLRRAAYLNLTQDPNHPAMSLNARFAEVECLAESHQHLSKESLAGNKPANAVLHKVLNQLEELLSDMKSDVSRLPATLARIPPVAQRLQMSERSILSRLAATSCTPSGNTTHQTGMISSQFPAGFNSGQLSGNFSNASFTNFRPQYSVPGQTTTTASQAFSGN</sequence>
<protein>
    <recommendedName>
        <fullName evidence="24">Chromodomain-helicase-DNA-binding protein Mi-2 homolog</fullName>
    </recommendedName>
</protein>
<feature type="region of interest" description="Disordered" evidence="17">
    <location>
        <begin position="1"/>
        <end position="141"/>
    </location>
</feature>
<dbReference type="Pfam" id="PF00385">
    <property type="entry name" value="Chromo"/>
    <property type="match status" value="1"/>
</dbReference>
<dbReference type="PROSITE" id="PS00690">
    <property type="entry name" value="DEAH_ATP_HELICASE"/>
    <property type="match status" value="1"/>
</dbReference>
<feature type="compositionally biased region" description="Basic residues" evidence="17">
    <location>
        <begin position="673"/>
        <end position="684"/>
    </location>
</feature>
<keyword evidence="10" id="KW-0067">ATP-binding</keyword>
<evidence type="ECO:0000256" key="6">
    <source>
        <dbReference type="ARBA" id="ARBA00022741"/>
    </source>
</evidence>
<evidence type="ECO:0000259" key="21">
    <source>
        <dbReference type="PROSITE" id="PS51194"/>
    </source>
</evidence>
<dbReference type="Pfam" id="PF06465">
    <property type="entry name" value="DUF1087"/>
    <property type="match status" value="1"/>
</dbReference>
<dbReference type="Gene3D" id="2.40.50.40">
    <property type="match status" value="2"/>
</dbReference>
<dbReference type="InterPro" id="IPR000330">
    <property type="entry name" value="SNF2_N"/>
</dbReference>
<dbReference type="Gene3D" id="3.40.50.300">
    <property type="entry name" value="P-loop containing nucleotide triphosphate hydrolases"/>
    <property type="match status" value="1"/>
</dbReference>
<evidence type="ECO:0000256" key="3">
    <source>
        <dbReference type="ARBA" id="ARBA00022553"/>
    </source>
</evidence>
<feature type="compositionally biased region" description="Polar residues" evidence="17">
    <location>
        <begin position="119"/>
        <end position="138"/>
    </location>
</feature>
<feature type="region of interest" description="Disordered" evidence="17">
    <location>
        <begin position="668"/>
        <end position="710"/>
    </location>
</feature>
<dbReference type="SMART" id="SM00490">
    <property type="entry name" value="HELICc"/>
    <property type="match status" value="1"/>
</dbReference>
<dbReference type="Gene3D" id="3.30.40.10">
    <property type="entry name" value="Zinc/RING finger domain, C3HC4 (zinc finger)"/>
    <property type="match status" value="2"/>
</dbReference>
<dbReference type="GO" id="GO:0034728">
    <property type="term" value="P:nucleosome organization"/>
    <property type="evidence" value="ECO:0007669"/>
    <property type="project" value="UniProtKB-ARBA"/>
</dbReference>
<dbReference type="InterPro" id="IPR038718">
    <property type="entry name" value="SNF2-like_sf"/>
</dbReference>
<dbReference type="FunFam" id="1.10.10.60:FF:000037">
    <property type="entry name" value="chromodomain-helicase-DNA-binding protein 3 isoform X1"/>
    <property type="match status" value="1"/>
</dbReference>
<comment type="caution">
    <text evidence="22">The sequence shown here is derived from an EMBL/GenBank/DDBJ whole genome shotgun (WGS) entry which is preliminary data.</text>
</comment>
<feature type="compositionally biased region" description="Acidic residues" evidence="17">
    <location>
        <begin position="1"/>
        <end position="17"/>
    </location>
</feature>
<dbReference type="InterPro" id="IPR049730">
    <property type="entry name" value="SNF2/RAD54-like_C"/>
</dbReference>
<dbReference type="PROSITE" id="PS51192">
    <property type="entry name" value="HELICASE_ATP_BIND_1"/>
    <property type="match status" value="1"/>
</dbReference>
<dbReference type="SUPFAM" id="SSF52540">
    <property type="entry name" value="P-loop containing nucleoside triphosphate hydrolases"/>
    <property type="match status" value="2"/>
</dbReference>
<evidence type="ECO:0000256" key="13">
    <source>
        <dbReference type="ARBA" id="ARBA00023163"/>
    </source>
</evidence>
<comment type="catalytic activity">
    <reaction evidence="15">
        <text>ATP + H2O = ADP + phosphate + H(+)</text>
        <dbReference type="Rhea" id="RHEA:13065"/>
        <dbReference type="ChEBI" id="CHEBI:15377"/>
        <dbReference type="ChEBI" id="CHEBI:15378"/>
        <dbReference type="ChEBI" id="CHEBI:30616"/>
        <dbReference type="ChEBI" id="CHEBI:43474"/>
        <dbReference type="ChEBI" id="CHEBI:456216"/>
    </reaction>
</comment>
<dbReference type="GO" id="GO:0140658">
    <property type="term" value="F:ATP-dependent chromatin remodeler activity"/>
    <property type="evidence" value="ECO:0007669"/>
    <property type="project" value="TreeGrafter"/>
</dbReference>
<dbReference type="InterPro" id="IPR001650">
    <property type="entry name" value="Helicase_C-like"/>
</dbReference>
<feature type="compositionally biased region" description="Polar residues" evidence="17">
    <location>
        <begin position="1625"/>
        <end position="1634"/>
    </location>
</feature>
<keyword evidence="9" id="KW-0862">Zinc</keyword>
<dbReference type="GO" id="GO:0003682">
    <property type="term" value="F:chromatin binding"/>
    <property type="evidence" value="ECO:0007669"/>
    <property type="project" value="TreeGrafter"/>
</dbReference>
<dbReference type="Pfam" id="PF08073">
    <property type="entry name" value="CHDNT"/>
    <property type="match status" value="1"/>
</dbReference>
<evidence type="ECO:0000313" key="23">
    <source>
        <dbReference type="Proteomes" id="UP001461498"/>
    </source>
</evidence>
<dbReference type="InterPro" id="IPR012957">
    <property type="entry name" value="CHD_C2"/>
</dbReference>
<evidence type="ECO:0000256" key="16">
    <source>
        <dbReference type="PROSITE-ProRule" id="PRU00146"/>
    </source>
</evidence>
<feature type="domain" description="Chromo" evidence="18">
    <location>
        <begin position="492"/>
        <end position="572"/>
    </location>
</feature>
<dbReference type="Gene3D" id="1.10.10.60">
    <property type="entry name" value="Homeodomain-like"/>
    <property type="match status" value="1"/>
</dbReference>
<dbReference type="InterPro" id="IPR016197">
    <property type="entry name" value="Chromo-like_dom_sf"/>
</dbReference>
<dbReference type="InterPro" id="IPR009462">
    <property type="entry name" value="CHD_II_SANT-like"/>
</dbReference>
<feature type="domain" description="Helicase C-terminal" evidence="21">
    <location>
        <begin position="1057"/>
        <end position="1219"/>
    </location>
</feature>
<dbReference type="CDD" id="cd00084">
    <property type="entry name" value="HMG-box_SF"/>
    <property type="match status" value="1"/>
</dbReference>
<feature type="compositionally biased region" description="Basic and acidic residues" evidence="17">
    <location>
        <begin position="1758"/>
        <end position="1774"/>
    </location>
</feature>
<dbReference type="CDD" id="cd18662">
    <property type="entry name" value="CD2_tandem_CHD3-4_like"/>
    <property type="match status" value="1"/>
</dbReference>
<feature type="domain" description="PHD-type" evidence="19">
    <location>
        <begin position="441"/>
        <end position="488"/>
    </location>
</feature>
<dbReference type="InterPro" id="IPR013083">
    <property type="entry name" value="Znf_RING/FYVE/PHD"/>
</dbReference>
<comment type="similarity">
    <text evidence="2">Belongs to the SNF2/RAD54 helicase family.</text>
</comment>
<dbReference type="InterPro" id="IPR023780">
    <property type="entry name" value="Chromo_domain"/>
</dbReference>
<dbReference type="PANTHER" id="PTHR45623">
    <property type="entry name" value="CHROMODOMAIN-HELICASE-DNA-BINDING PROTEIN 3-RELATED-RELATED"/>
    <property type="match status" value="1"/>
</dbReference>
<dbReference type="InterPro" id="IPR014001">
    <property type="entry name" value="Helicase_ATP-bd"/>
</dbReference>
<dbReference type="CDD" id="cd18667">
    <property type="entry name" value="CD1_tandem_CHD3-4_like"/>
    <property type="match status" value="1"/>
</dbReference>
<feature type="domain" description="Helicase ATP-binding" evidence="20">
    <location>
        <begin position="741"/>
        <end position="925"/>
    </location>
</feature>
<dbReference type="GO" id="GO:0000791">
    <property type="term" value="C:euchromatin"/>
    <property type="evidence" value="ECO:0007669"/>
    <property type="project" value="UniProtKB-ARBA"/>
</dbReference>
<evidence type="ECO:0000259" key="19">
    <source>
        <dbReference type="PROSITE" id="PS50016"/>
    </source>
</evidence>
<accession>A0AAW1CTE4</accession>
<feature type="compositionally biased region" description="Basic and acidic residues" evidence="17">
    <location>
        <begin position="1593"/>
        <end position="1624"/>
    </location>
</feature>
<feature type="domain" description="PHD-type" evidence="19">
    <location>
        <begin position="383"/>
        <end position="430"/>
    </location>
</feature>
<dbReference type="GO" id="GO:0003677">
    <property type="term" value="F:DNA binding"/>
    <property type="evidence" value="ECO:0007669"/>
    <property type="project" value="UniProtKB-KW"/>
</dbReference>
<dbReference type="SMART" id="SM00249">
    <property type="entry name" value="PHD"/>
    <property type="match status" value="2"/>
</dbReference>
<dbReference type="InterPro" id="IPR000953">
    <property type="entry name" value="Chromo/chromo_shadow_dom"/>
</dbReference>
<dbReference type="SMART" id="SM00298">
    <property type="entry name" value="CHROMO"/>
    <property type="match status" value="2"/>
</dbReference>
<feature type="compositionally biased region" description="Polar residues" evidence="17">
    <location>
        <begin position="1350"/>
        <end position="1365"/>
    </location>
</feature>
<feature type="compositionally biased region" description="Low complexity" evidence="17">
    <location>
        <begin position="222"/>
        <end position="241"/>
    </location>
</feature>
<dbReference type="Pfam" id="PF00628">
    <property type="entry name" value="PHD"/>
    <property type="match status" value="2"/>
</dbReference>
<evidence type="ECO:0000256" key="9">
    <source>
        <dbReference type="ARBA" id="ARBA00022833"/>
    </source>
</evidence>
<evidence type="ECO:0000256" key="15">
    <source>
        <dbReference type="ARBA" id="ARBA00049360"/>
    </source>
</evidence>
<feature type="compositionally biased region" description="Basic residues" evidence="17">
    <location>
        <begin position="348"/>
        <end position="367"/>
    </location>
</feature>
<gene>
    <name evidence="22" type="ORF">O3M35_012729</name>
</gene>
<dbReference type="SUPFAM" id="SSF57903">
    <property type="entry name" value="FYVE/PHD zinc finger"/>
    <property type="match status" value="2"/>
</dbReference>
<dbReference type="GO" id="GO:0016887">
    <property type="term" value="F:ATP hydrolysis activity"/>
    <property type="evidence" value="ECO:0007669"/>
    <property type="project" value="TreeGrafter"/>
</dbReference>
<dbReference type="EMBL" id="JAPXFL010000009">
    <property type="protein sequence ID" value="KAK9502138.1"/>
    <property type="molecule type" value="Genomic_DNA"/>
</dbReference>
<dbReference type="InterPro" id="IPR011011">
    <property type="entry name" value="Znf_FYVE_PHD"/>
</dbReference>
<dbReference type="CDD" id="cd17994">
    <property type="entry name" value="DEXHc_CHD3_4_5"/>
    <property type="match status" value="1"/>
</dbReference>
<feature type="region of interest" description="Disordered" evidence="17">
    <location>
        <begin position="1320"/>
        <end position="1404"/>
    </location>
</feature>
<feature type="compositionally biased region" description="Basic and acidic residues" evidence="17">
    <location>
        <begin position="1636"/>
        <end position="1671"/>
    </location>
</feature>
<evidence type="ECO:0000259" key="18">
    <source>
        <dbReference type="PROSITE" id="PS50013"/>
    </source>
</evidence>
<dbReference type="CDD" id="cd18793">
    <property type="entry name" value="SF2_C_SNF"/>
    <property type="match status" value="1"/>
</dbReference>
<dbReference type="Pfam" id="PF08074">
    <property type="entry name" value="CHDCT2"/>
    <property type="match status" value="1"/>
</dbReference>
<evidence type="ECO:0000256" key="5">
    <source>
        <dbReference type="ARBA" id="ARBA00022737"/>
    </source>
</evidence>
<evidence type="ECO:0000313" key="22">
    <source>
        <dbReference type="EMBL" id="KAK9502138.1"/>
    </source>
</evidence>
<keyword evidence="4" id="KW-0479">Metal-binding</keyword>
<feature type="compositionally biased region" description="Acidic residues" evidence="17">
    <location>
        <begin position="242"/>
        <end position="251"/>
    </location>
</feature>
<dbReference type="Pfam" id="PF00271">
    <property type="entry name" value="Helicase_C"/>
    <property type="match status" value="1"/>
</dbReference>
<dbReference type="InterPro" id="IPR002464">
    <property type="entry name" value="DNA/RNA_helicase_DEAH_CS"/>
</dbReference>
<dbReference type="GO" id="GO:0042393">
    <property type="term" value="F:histone binding"/>
    <property type="evidence" value="ECO:0007669"/>
    <property type="project" value="TreeGrafter"/>
</dbReference>
<dbReference type="PROSITE" id="PS50016">
    <property type="entry name" value="ZF_PHD_2"/>
    <property type="match status" value="2"/>
</dbReference>
<feature type="compositionally biased region" description="Basic residues" evidence="17">
    <location>
        <begin position="255"/>
        <end position="266"/>
    </location>
</feature>
<feature type="compositionally biased region" description="Basic residues" evidence="17">
    <location>
        <begin position="65"/>
        <end position="74"/>
    </location>
</feature>
<feature type="compositionally biased region" description="Low complexity" evidence="17">
    <location>
        <begin position="1554"/>
        <end position="1570"/>
    </location>
</feature>
<evidence type="ECO:0000259" key="20">
    <source>
        <dbReference type="PROSITE" id="PS51192"/>
    </source>
</evidence>
<keyword evidence="23" id="KW-1185">Reference proteome</keyword>
<dbReference type="PANTHER" id="PTHR45623:SF17">
    <property type="entry name" value="CHROMODOMAIN-HELICASE-DNA-BINDING PROTEIN 3-RELATED"/>
    <property type="match status" value="1"/>
</dbReference>
<dbReference type="SMART" id="SM00487">
    <property type="entry name" value="DEXDc"/>
    <property type="match status" value="1"/>
</dbReference>
<feature type="region of interest" description="Disordered" evidence="17">
    <location>
        <begin position="1531"/>
        <end position="1781"/>
    </location>
</feature>
<dbReference type="Proteomes" id="UP001461498">
    <property type="component" value="Unassembled WGS sequence"/>
</dbReference>
<evidence type="ECO:0000256" key="12">
    <source>
        <dbReference type="ARBA" id="ARBA00023125"/>
    </source>
</evidence>
<feature type="compositionally biased region" description="Acidic residues" evidence="17">
    <location>
        <begin position="1368"/>
        <end position="1381"/>
    </location>
</feature>
<organism evidence="22 23">
    <name type="scientific">Rhynocoris fuscipes</name>
    <dbReference type="NCBI Taxonomy" id="488301"/>
    <lineage>
        <taxon>Eukaryota</taxon>
        <taxon>Metazoa</taxon>
        <taxon>Ecdysozoa</taxon>
        <taxon>Arthropoda</taxon>
        <taxon>Hexapoda</taxon>
        <taxon>Insecta</taxon>
        <taxon>Pterygota</taxon>
        <taxon>Neoptera</taxon>
        <taxon>Paraneoptera</taxon>
        <taxon>Hemiptera</taxon>
        <taxon>Heteroptera</taxon>
        <taxon>Panheteroptera</taxon>
        <taxon>Cimicomorpha</taxon>
        <taxon>Reduviidae</taxon>
        <taxon>Harpactorinae</taxon>
        <taxon>Harpactorini</taxon>
        <taxon>Rhynocoris</taxon>
    </lineage>
</organism>
<dbReference type="SMART" id="SM01146">
    <property type="entry name" value="DUF1086"/>
    <property type="match status" value="1"/>
</dbReference>
<dbReference type="FunFam" id="3.30.40.10:FF:000001">
    <property type="entry name" value="chromodomain-helicase-DNA-binding protein 3 isoform X1"/>
    <property type="match status" value="1"/>
</dbReference>
<evidence type="ECO:0000256" key="14">
    <source>
        <dbReference type="ARBA" id="ARBA00023242"/>
    </source>
</evidence>
<dbReference type="Gene3D" id="3.40.50.10810">
    <property type="entry name" value="Tandem AAA-ATPase domain"/>
    <property type="match status" value="1"/>
</dbReference>
<dbReference type="FunFam" id="3.40.50.10810:FF:000001">
    <property type="entry name" value="chromodomain-helicase-DNA-binding protein 3 isoform X1"/>
    <property type="match status" value="1"/>
</dbReference>
<keyword evidence="5" id="KW-0677">Repeat</keyword>
<keyword evidence="13" id="KW-0804">Transcription</keyword>
<evidence type="ECO:0000256" key="11">
    <source>
        <dbReference type="ARBA" id="ARBA00023015"/>
    </source>
</evidence>
<dbReference type="Pfam" id="PF00176">
    <property type="entry name" value="SNF2-rel_dom"/>
    <property type="match status" value="1"/>
</dbReference>
<comment type="subcellular location">
    <subcellularLocation>
        <location evidence="1">Nucleus</location>
    </subcellularLocation>
</comment>